<dbReference type="EMBL" id="BMEV01000013">
    <property type="protein sequence ID" value="GGH72945.1"/>
    <property type="molecule type" value="Genomic_DNA"/>
</dbReference>
<proteinExistence type="predicted"/>
<evidence type="ECO:0000256" key="3">
    <source>
        <dbReference type="ARBA" id="ARBA00022692"/>
    </source>
</evidence>
<keyword evidence="4 6" id="KW-1133">Transmembrane helix</keyword>
<evidence type="ECO:0000256" key="4">
    <source>
        <dbReference type="ARBA" id="ARBA00022989"/>
    </source>
</evidence>
<accession>A0A8J2ZR92</accession>
<keyword evidence="5 6" id="KW-0472">Membrane</keyword>
<dbReference type="GO" id="GO:0005886">
    <property type="term" value="C:plasma membrane"/>
    <property type="evidence" value="ECO:0007669"/>
    <property type="project" value="UniProtKB-SubCell"/>
</dbReference>
<evidence type="ECO:0000313" key="8">
    <source>
        <dbReference type="EMBL" id="GGH72945.1"/>
    </source>
</evidence>
<dbReference type="PANTHER" id="PTHR30294">
    <property type="entry name" value="MEMBRANE COMPONENT OF ABC TRANSPORTER YHHJ-RELATED"/>
    <property type="match status" value="1"/>
</dbReference>
<gene>
    <name evidence="8" type="ORF">GCM10010978_10330</name>
</gene>
<dbReference type="RefSeq" id="WP_188391309.1">
    <property type="nucleotide sequence ID" value="NZ_BMEV01000013.1"/>
</dbReference>
<feature type="transmembrane region" description="Helical" evidence="6">
    <location>
        <begin position="212"/>
        <end position="234"/>
    </location>
</feature>
<evidence type="ECO:0000313" key="9">
    <source>
        <dbReference type="Proteomes" id="UP000602050"/>
    </source>
</evidence>
<feature type="transmembrane region" description="Helical" evidence="6">
    <location>
        <begin position="294"/>
        <end position="316"/>
    </location>
</feature>
<sequence length="405" mass="47017">MGKQLLLFLQLDGKNIKRKWRSLPLLFLFPVLFTLLSAILIAFLIHPQEKNRITVGLIDHDDTPETEGIVRLFAQSEEMNSLFRIKEMSESEAEQLMEQGEISAYIILPKDFTANLYEGKSAVLPVIGNPNKQMESHLIYEIVESIARHIRSSQANILTIHHFASELGKNEEKLQDLLFQQFTDFVFYTLSSGQVIHEKTANNEATSSPMNYFSIGGLFIIYTSWLWLVYLYLYREIDEPLVQRMRLYGVTKLSFLLSRMIWSLFIAISWTGILFIPLHLLLDFELGMIDFLKIFVIYFLHGLLFLCCICIIEIVFSQEKVQLFLQLITFVVISLFSGAIIPAIYFPIWLQELASYSFSYEAFYWVREIVFYGRKFVSFLCLLCMTIGGNIILFGISSWKERLQS</sequence>
<comment type="caution">
    <text evidence="8">The sequence shown here is derived from an EMBL/GenBank/DDBJ whole genome shotgun (WGS) entry which is preliminary data.</text>
</comment>
<feature type="transmembrane region" description="Helical" evidence="6">
    <location>
        <begin position="323"/>
        <end position="348"/>
    </location>
</feature>
<evidence type="ECO:0000256" key="1">
    <source>
        <dbReference type="ARBA" id="ARBA00004651"/>
    </source>
</evidence>
<protein>
    <recommendedName>
        <fullName evidence="7">ABC-2 type transporter transmembrane domain-containing protein</fullName>
    </recommendedName>
</protein>
<name>A0A8J2ZR92_9BACI</name>
<reference evidence="8" key="1">
    <citation type="journal article" date="2014" name="Int. J. Syst. Evol. Microbiol.">
        <title>Complete genome sequence of Corynebacterium casei LMG S-19264T (=DSM 44701T), isolated from a smear-ripened cheese.</title>
        <authorList>
            <consortium name="US DOE Joint Genome Institute (JGI-PGF)"/>
            <person name="Walter F."/>
            <person name="Albersmeier A."/>
            <person name="Kalinowski J."/>
            <person name="Ruckert C."/>
        </authorList>
    </citation>
    <scope>NUCLEOTIDE SEQUENCE</scope>
    <source>
        <strain evidence="8">CGMCC 1.12360</strain>
    </source>
</reference>
<dbReference type="Proteomes" id="UP000602050">
    <property type="component" value="Unassembled WGS sequence"/>
</dbReference>
<dbReference type="InterPro" id="IPR051449">
    <property type="entry name" value="ABC-2_transporter_component"/>
</dbReference>
<evidence type="ECO:0000256" key="6">
    <source>
        <dbReference type="SAM" id="Phobius"/>
    </source>
</evidence>
<feature type="transmembrane region" description="Helical" evidence="6">
    <location>
        <begin position="255"/>
        <end position="282"/>
    </location>
</feature>
<comment type="subcellular location">
    <subcellularLocation>
        <location evidence="1">Cell membrane</location>
        <topology evidence="1">Multi-pass membrane protein</topology>
    </subcellularLocation>
</comment>
<dbReference type="PANTHER" id="PTHR30294:SF29">
    <property type="entry name" value="MULTIDRUG ABC TRANSPORTER PERMEASE YBHS-RELATED"/>
    <property type="match status" value="1"/>
</dbReference>
<feature type="domain" description="ABC-2 type transporter transmembrane" evidence="7">
    <location>
        <begin position="20"/>
        <end position="392"/>
    </location>
</feature>
<dbReference type="Pfam" id="PF12698">
    <property type="entry name" value="ABC2_membrane_3"/>
    <property type="match status" value="1"/>
</dbReference>
<feature type="transmembrane region" description="Helical" evidence="6">
    <location>
        <begin position="376"/>
        <end position="396"/>
    </location>
</feature>
<feature type="transmembrane region" description="Helical" evidence="6">
    <location>
        <begin position="23"/>
        <end position="45"/>
    </location>
</feature>
<evidence type="ECO:0000256" key="2">
    <source>
        <dbReference type="ARBA" id="ARBA00022475"/>
    </source>
</evidence>
<keyword evidence="2" id="KW-1003">Cell membrane</keyword>
<evidence type="ECO:0000256" key="5">
    <source>
        <dbReference type="ARBA" id="ARBA00023136"/>
    </source>
</evidence>
<keyword evidence="3 6" id="KW-0812">Transmembrane</keyword>
<dbReference type="InterPro" id="IPR013525">
    <property type="entry name" value="ABC2_TM"/>
</dbReference>
<dbReference type="GO" id="GO:0140359">
    <property type="term" value="F:ABC-type transporter activity"/>
    <property type="evidence" value="ECO:0007669"/>
    <property type="project" value="InterPro"/>
</dbReference>
<dbReference type="Gene3D" id="3.40.1710.10">
    <property type="entry name" value="abc type-2 transporter like domain"/>
    <property type="match status" value="1"/>
</dbReference>
<organism evidence="8 9">
    <name type="scientific">Compostibacillus humi</name>
    <dbReference type="NCBI Taxonomy" id="1245525"/>
    <lineage>
        <taxon>Bacteria</taxon>
        <taxon>Bacillati</taxon>
        <taxon>Bacillota</taxon>
        <taxon>Bacilli</taxon>
        <taxon>Bacillales</taxon>
        <taxon>Bacillaceae</taxon>
        <taxon>Compostibacillus</taxon>
    </lineage>
</organism>
<reference evidence="8" key="2">
    <citation type="submission" date="2020-09" db="EMBL/GenBank/DDBJ databases">
        <authorList>
            <person name="Sun Q."/>
            <person name="Zhou Y."/>
        </authorList>
    </citation>
    <scope>NUCLEOTIDE SEQUENCE</scope>
    <source>
        <strain evidence="8">CGMCC 1.12360</strain>
    </source>
</reference>
<keyword evidence="9" id="KW-1185">Reference proteome</keyword>
<dbReference type="AlphaFoldDB" id="A0A8J2ZR92"/>
<evidence type="ECO:0000259" key="7">
    <source>
        <dbReference type="Pfam" id="PF12698"/>
    </source>
</evidence>